<comment type="caution">
    <text evidence="1">The sequence shown here is derived from an EMBL/GenBank/DDBJ whole genome shotgun (WGS) entry which is preliminary data.</text>
</comment>
<accession>A0A0W0VD42</accession>
<dbReference type="RefSeq" id="WP_058471745.1">
    <property type="nucleotide sequence ID" value="NZ_CAAAIC010000001.1"/>
</dbReference>
<organism evidence="1 2">
    <name type="scientific">Legionella jordanis</name>
    <dbReference type="NCBI Taxonomy" id="456"/>
    <lineage>
        <taxon>Bacteria</taxon>
        <taxon>Pseudomonadati</taxon>
        <taxon>Pseudomonadota</taxon>
        <taxon>Gammaproteobacteria</taxon>
        <taxon>Legionellales</taxon>
        <taxon>Legionellaceae</taxon>
        <taxon>Legionella</taxon>
    </lineage>
</organism>
<gene>
    <name evidence="1" type="ORF">Ljor_2356</name>
</gene>
<keyword evidence="2" id="KW-1185">Reference proteome</keyword>
<dbReference type="EMBL" id="LNYJ01000011">
    <property type="protein sequence ID" value="KTD18050.1"/>
    <property type="molecule type" value="Genomic_DNA"/>
</dbReference>
<evidence type="ECO:0000313" key="1">
    <source>
        <dbReference type="EMBL" id="KTD18050.1"/>
    </source>
</evidence>
<dbReference type="STRING" id="456.Ljor_2356"/>
<dbReference type="OrthoDB" id="5638816at2"/>
<dbReference type="AlphaFoldDB" id="A0A0W0VD42"/>
<dbReference type="Proteomes" id="UP000055035">
    <property type="component" value="Unassembled WGS sequence"/>
</dbReference>
<evidence type="ECO:0000313" key="2">
    <source>
        <dbReference type="Proteomes" id="UP000055035"/>
    </source>
</evidence>
<dbReference type="PATRIC" id="fig|456.5.peg.2535"/>
<sequence>MKKKFEWLQSEKWQEPTPEQIAAAHKSGLSSIPTGAEIPWDILNHPHYKEVDSVEAEKLVQEKPELHGVLLRKASVVGQTAVTVLTPQMKVVKYLLANQELNLRASACNYYKINLADTVVELTQAYHLQSQGKYADFIFAGIDETIQQIKNKIQKDNEERAAAYFLVNDSPDFENEWKPEI</sequence>
<protein>
    <submittedName>
        <fullName evidence="1">Uncharacterized protein</fullName>
    </submittedName>
</protein>
<proteinExistence type="predicted"/>
<reference evidence="1 2" key="1">
    <citation type="submission" date="2015-11" db="EMBL/GenBank/DDBJ databases">
        <title>Genomic analysis of 38 Legionella species identifies large and diverse effector repertoires.</title>
        <authorList>
            <person name="Burstein D."/>
            <person name="Amaro F."/>
            <person name="Zusman T."/>
            <person name="Lifshitz Z."/>
            <person name="Cohen O."/>
            <person name="Gilbert J.A."/>
            <person name="Pupko T."/>
            <person name="Shuman H.A."/>
            <person name="Segal G."/>
        </authorList>
    </citation>
    <scope>NUCLEOTIDE SEQUENCE [LARGE SCALE GENOMIC DNA]</scope>
    <source>
        <strain evidence="1 2">BL-540</strain>
    </source>
</reference>
<name>A0A0W0VD42_9GAMM</name>